<dbReference type="EMBL" id="BNJF01000005">
    <property type="protein sequence ID" value="GHO49393.1"/>
    <property type="molecule type" value="Genomic_DNA"/>
</dbReference>
<sequence>MRRRASVAELEQLGADAVIVSTEGLFDEQVRNIVGAQGVKYAIDPVTGETGTQIYQSLNNEGHMLV</sequence>
<accession>A0A8J3MX56</accession>
<proteinExistence type="predicted"/>
<comment type="caution">
    <text evidence="1">The sequence shown here is derived from an EMBL/GenBank/DDBJ whole genome shotgun (WGS) entry which is preliminary data.</text>
</comment>
<dbReference type="InterPro" id="IPR036291">
    <property type="entry name" value="NAD(P)-bd_dom_sf"/>
</dbReference>
<reference evidence="1" key="1">
    <citation type="submission" date="2020-10" db="EMBL/GenBank/DDBJ databases">
        <title>Taxonomic study of unclassified bacteria belonging to the class Ktedonobacteria.</title>
        <authorList>
            <person name="Yabe S."/>
            <person name="Wang C.M."/>
            <person name="Zheng Y."/>
            <person name="Sakai Y."/>
            <person name="Cavaletti L."/>
            <person name="Monciardini P."/>
            <person name="Donadio S."/>
        </authorList>
    </citation>
    <scope>NUCLEOTIDE SEQUENCE</scope>
    <source>
        <strain evidence="1">SOSP1-1</strain>
    </source>
</reference>
<protein>
    <submittedName>
        <fullName evidence="1">Uncharacterized protein</fullName>
    </submittedName>
</protein>
<dbReference type="AlphaFoldDB" id="A0A8J3MX56"/>
<keyword evidence="2" id="KW-1185">Reference proteome</keyword>
<evidence type="ECO:0000313" key="1">
    <source>
        <dbReference type="EMBL" id="GHO49393.1"/>
    </source>
</evidence>
<name>A0A8J3MX56_9CHLR</name>
<dbReference type="SUPFAM" id="SSF51735">
    <property type="entry name" value="NAD(P)-binding Rossmann-fold domains"/>
    <property type="match status" value="1"/>
</dbReference>
<dbReference type="Gene3D" id="3.40.50.720">
    <property type="entry name" value="NAD(P)-binding Rossmann-like Domain"/>
    <property type="match status" value="1"/>
</dbReference>
<dbReference type="RefSeq" id="WP_236031803.1">
    <property type="nucleotide sequence ID" value="NZ_BNJF01000005.1"/>
</dbReference>
<organism evidence="1 2">
    <name type="scientific">Ktedonospora formicarum</name>
    <dbReference type="NCBI Taxonomy" id="2778364"/>
    <lineage>
        <taxon>Bacteria</taxon>
        <taxon>Bacillati</taxon>
        <taxon>Chloroflexota</taxon>
        <taxon>Ktedonobacteria</taxon>
        <taxon>Ktedonobacterales</taxon>
        <taxon>Ktedonobacteraceae</taxon>
        <taxon>Ktedonospora</taxon>
    </lineage>
</organism>
<evidence type="ECO:0000313" key="2">
    <source>
        <dbReference type="Proteomes" id="UP000612362"/>
    </source>
</evidence>
<dbReference type="Proteomes" id="UP000612362">
    <property type="component" value="Unassembled WGS sequence"/>
</dbReference>
<gene>
    <name evidence="1" type="ORF">KSX_75560</name>
</gene>